<accession>A0A328AVH4</accession>
<organism evidence="10 11">
    <name type="scientific">Phenylobacterium deserti</name>
    <dbReference type="NCBI Taxonomy" id="1914756"/>
    <lineage>
        <taxon>Bacteria</taxon>
        <taxon>Pseudomonadati</taxon>
        <taxon>Pseudomonadota</taxon>
        <taxon>Alphaproteobacteria</taxon>
        <taxon>Caulobacterales</taxon>
        <taxon>Caulobacteraceae</taxon>
        <taxon>Phenylobacterium</taxon>
    </lineage>
</organism>
<dbReference type="InterPro" id="IPR007229">
    <property type="entry name" value="Nic_PRibTrfase-Fam"/>
</dbReference>
<keyword evidence="11" id="KW-1185">Reference proteome</keyword>
<evidence type="ECO:0000313" key="11">
    <source>
        <dbReference type="Proteomes" id="UP000249725"/>
    </source>
</evidence>
<dbReference type="PANTHER" id="PTHR11098:SF1">
    <property type="entry name" value="NICOTINATE PHOSPHORIBOSYLTRANSFERASE"/>
    <property type="match status" value="1"/>
</dbReference>
<dbReference type="Pfam" id="PF17767">
    <property type="entry name" value="NAPRTase_N"/>
    <property type="match status" value="1"/>
</dbReference>
<dbReference type="SUPFAM" id="SSF51690">
    <property type="entry name" value="Nicotinate/Quinolinate PRTase C-terminal domain-like"/>
    <property type="match status" value="1"/>
</dbReference>
<dbReference type="InterPro" id="IPR006406">
    <property type="entry name" value="Nic_PRibTrfase"/>
</dbReference>
<dbReference type="GO" id="GO:0016757">
    <property type="term" value="F:glycosyltransferase activity"/>
    <property type="evidence" value="ECO:0007669"/>
    <property type="project" value="UniProtKB-KW"/>
</dbReference>
<evidence type="ECO:0000256" key="2">
    <source>
        <dbReference type="ARBA" id="ARBA00010897"/>
    </source>
</evidence>
<comment type="catalytic activity">
    <reaction evidence="7">
        <text>5-phospho-alpha-D-ribose 1-diphosphate + nicotinate + ATP + H2O = nicotinate beta-D-ribonucleotide + ADP + phosphate + diphosphate</text>
        <dbReference type="Rhea" id="RHEA:36163"/>
        <dbReference type="ChEBI" id="CHEBI:15377"/>
        <dbReference type="ChEBI" id="CHEBI:30616"/>
        <dbReference type="ChEBI" id="CHEBI:32544"/>
        <dbReference type="ChEBI" id="CHEBI:33019"/>
        <dbReference type="ChEBI" id="CHEBI:43474"/>
        <dbReference type="ChEBI" id="CHEBI:57502"/>
        <dbReference type="ChEBI" id="CHEBI:58017"/>
        <dbReference type="ChEBI" id="CHEBI:456216"/>
        <dbReference type="EC" id="6.3.4.21"/>
    </reaction>
</comment>
<reference evidence="11" key="1">
    <citation type="submission" date="2018-05" db="EMBL/GenBank/DDBJ databases">
        <authorList>
            <person name="Li X."/>
        </authorList>
    </citation>
    <scope>NUCLEOTIDE SEQUENCE [LARGE SCALE GENOMIC DNA]</scope>
    <source>
        <strain evidence="11">YIM 73061</strain>
    </source>
</reference>
<evidence type="ECO:0000256" key="7">
    <source>
        <dbReference type="HAMAP-Rule" id="MF_00570"/>
    </source>
</evidence>
<dbReference type="PANTHER" id="PTHR11098">
    <property type="entry name" value="NICOTINATE PHOSPHORIBOSYLTRANSFERASE"/>
    <property type="match status" value="1"/>
</dbReference>
<evidence type="ECO:0000256" key="1">
    <source>
        <dbReference type="ARBA" id="ARBA00004952"/>
    </source>
</evidence>
<feature type="domain" description="Nicotinate phosphoribosyltransferase N-terminal" evidence="9">
    <location>
        <begin position="15"/>
        <end position="138"/>
    </location>
</feature>
<dbReference type="HAMAP" id="MF_00570">
    <property type="entry name" value="NAPRTase"/>
    <property type="match status" value="1"/>
</dbReference>
<keyword evidence="5 7" id="KW-0436">Ligase</keyword>
<dbReference type="OrthoDB" id="9771406at2"/>
<dbReference type="Pfam" id="PF04095">
    <property type="entry name" value="NAPRTase"/>
    <property type="match status" value="1"/>
</dbReference>
<feature type="domain" description="Nicotinate/nicotinamide phosphoribosyltransferase" evidence="8">
    <location>
        <begin position="180"/>
        <end position="413"/>
    </location>
</feature>
<comment type="similarity">
    <text evidence="2 7">Belongs to the NAPRTase family.</text>
</comment>
<dbReference type="NCBIfam" id="NF003704">
    <property type="entry name" value="PRK05321.1"/>
    <property type="match status" value="1"/>
</dbReference>
<dbReference type="AlphaFoldDB" id="A0A328AVH4"/>
<proteinExistence type="inferred from homology"/>
<evidence type="ECO:0000256" key="5">
    <source>
        <dbReference type="ARBA" id="ARBA00022598"/>
    </source>
</evidence>
<dbReference type="EC" id="6.3.4.21" evidence="3 7"/>
<protein>
    <recommendedName>
        <fullName evidence="3 7">Nicotinate phosphoribosyltransferase</fullName>
        <shortName evidence="7">NAPRTase</shortName>
        <ecNumber evidence="3 7">6.3.4.21</ecNumber>
    </recommendedName>
</protein>
<keyword evidence="4 7" id="KW-0597">Phosphoprotein</keyword>
<evidence type="ECO:0000256" key="4">
    <source>
        <dbReference type="ARBA" id="ARBA00022553"/>
    </source>
</evidence>
<dbReference type="SUPFAM" id="SSF54675">
    <property type="entry name" value="Nicotinate/Quinolinate PRTase N-terminal domain-like"/>
    <property type="match status" value="1"/>
</dbReference>
<dbReference type="EMBL" id="QFYR01000001">
    <property type="protein sequence ID" value="RAK57564.1"/>
    <property type="molecule type" value="Genomic_DNA"/>
</dbReference>
<dbReference type="UniPathway" id="UPA00253">
    <property type="reaction ID" value="UER00457"/>
</dbReference>
<dbReference type="Proteomes" id="UP000249725">
    <property type="component" value="Unassembled WGS sequence"/>
</dbReference>
<dbReference type="InterPro" id="IPR040727">
    <property type="entry name" value="NAPRTase_N"/>
</dbReference>
<dbReference type="GO" id="GO:0005829">
    <property type="term" value="C:cytosol"/>
    <property type="evidence" value="ECO:0007669"/>
    <property type="project" value="TreeGrafter"/>
</dbReference>
<comment type="pathway">
    <text evidence="1 7">Cofactor biosynthesis; NAD(+) biosynthesis; nicotinate D-ribonucleotide from nicotinate: step 1/1.</text>
</comment>
<dbReference type="InterPro" id="IPR041525">
    <property type="entry name" value="N/Namide_PRibTrfase"/>
</dbReference>
<gene>
    <name evidence="7" type="primary">pncB</name>
    <name evidence="10" type="ORF">DJ018_06435</name>
</gene>
<comment type="PTM">
    <text evidence="7">Transiently phosphorylated on a His residue during the reaction cycle. Phosphorylation strongly increases the affinity for substrates and increases the rate of nicotinate D-ribonucleotide production. Dephosphorylation regenerates the low-affinity form of the enzyme, leading to product release.</text>
</comment>
<evidence type="ECO:0000259" key="9">
    <source>
        <dbReference type="Pfam" id="PF17767"/>
    </source>
</evidence>
<evidence type="ECO:0000313" key="10">
    <source>
        <dbReference type="EMBL" id="RAK57564.1"/>
    </source>
</evidence>
<evidence type="ECO:0000259" key="8">
    <source>
        <dbReference type="Pfam" id="PF04095"/>
    </source>
</evidence>
<name>A0A328AVH4_9CAUL</name>
<feature type="modified residue" description="Phosphohistidine; by autocatalysis" evidence="7">
    <location>
        <position position="232"/>
    </location>
</feature>
<sequence>MDYSGRGEPLVHGLLDTDFYKLAMLQLIWLKHCDVPVTFSLVNRTRRVRIADEVDLSALRQGLDAVQALRLTAEERRYLETAEFYGRAGRFAPEFLDWLEALRLPPYNLSVADGQLELQFRGSWAEVTLWEIPALTCVTARRAHAAVGAMSERERDTLYACAIGRVEEKAARLSALDGLALTDFGTRRRHSFAWQKLVVQTFKDRLGSAFRGTSNVRLAMELGLPAVGTNGHEMPMVLAALADRDEALLRSPYQVLEEWRELYDGGLLVVLPDTFGSAAFFRDAPDWVADWKGVRPDSAPPLEAGEALIDWWRAKGRDPLDRTLIFSDALDIGDIEQLHAHFRGRAGVSFGWGTKLTNDLEGCAEAPGLHPISLVCKVTEAGGRPAVKLSDNPAKATGDPDEIARYIRVFGRPEHMARQPEV</sequence>
<dbReference type="PIRSF" id="PIRSF000484">
    <property type="entry name" value="NAPRT"/>
    <property type="match status" value="1"/>
</dbReference>
<evidence type="ECO:0000256" key="3">
    <source>
        <dbReference type="ARBA" id="ARBA00013236"/>
    </source>
</evidence>
<comment type="caution">
    <text evidence="10">The sequence shown here is derived from an EMBL/GenBank/DDBJ whole genome shotgun (WGS) entry which is preliminary data.</text>
</comment>
<dbReference type="GO" id="GO:0004516">
    <property type="term" value="F:nicotinate phosphoribosyltransferase activity"/>
    <property type="evidence" value="ECO:0007669"/>
    <property type="project" value="UniProtKB-UniRule"/>
</dbReference>
<keyword evidence="10" id="KW-0328">Glycosyltransferase</keyword>
<dbReference type="Gene3D" id="3.20.140.10">
    <property type="entry name" value="nicotinate phosphoribosyltransferase"/>
    <property type="match status" value="1"/>
</dbReference>
<evidence type="ECO:0000256" key="6">
    <source>
        <dbReference type="ARBA" id="ARBA00022642"/>
    </source>
</evidence>
<dbReference type="RefSeq" id="WP_111514015.1">
    <property type="nucleotide sequence ID" value="NZ_QFYR01000001.1"/>
</dbReference>
<comment type="function">
    <text evidence="7">Catalyzes the synthesis of beta-nicotinate D-ribonucleotide from nicotinate and 5-phospho-D-ribose 1-phosphate at the expense of ATP.</text>
</comment>
<keyword evidence="10" id="KW-0808">Transferase</keyword>
<keyword evidence="6 7" id="KW-0662">Pyridine nucleotide biosynthesis</keyword>
<dbReference type="InterPro" id="IPR036068">
    <property type="entry name" value="Nicotinate_pribotase-like_C"/>
</dbReference>
<dbReference type="GO" id="GO:0034355">
    <property type="term" value="P:NAD+ biosynthetic process via the salvage pathway"/>
    <property type="evidence" value="ECO:0007669"/>
    <property type="project" value="TreeGrafter"/>
</dbReference>